<name>A0A4U9D191_RAOTE</name>
<dbReference type="EMBL" id="CABDVU010000001">
    <property type="protein sequence ID" value="VTN12099.1"/>
    <property type="molecule type" value="Genomic_DNA"/>
</dbReference>
<dbReference type="AlphaFoldDB" id="A0A4U9D191"/>
<evidence type="ECO:0000313" key="1">
    <source>
        <dbReference type="EMBL" id="VTN12099.1"/>
    </source>
</evidence>
<gene>
    <name evidence="1" type="primary">aaeB_2</name>
    <name evidence="1" type="ORF">NCTC9185_04069</name>
</gene>
<sequence length="128" mass="15126">MSSLTTNTARRKENHLPALYQQLFLLLSKFPDDIARFRLALTLIIAHQRCAMPPVPVNDDLSAYHRQLRRTADHVISAGNDDKRRRYFSRLLDELDIYQEKLRLWEASPQVTEPVRRWWRCCVSISMC</sequence>
<reference evidence="1 2" key="1">
    <citation type="submission" date="2019-04" db="EMBL/GenBank/DDBJ databases">
        <authorList>
            <consortium name="Pathogen Informatics"/>
        </authorList>
    </citation>
    <scope>NUCLEOTIDE SEQUENCE [LARGE SCALE GENOMIC DNA]</scope>
    <source>
        <strain evidence="1 2">NCTC9185</strain>
    </source>
</reference>
<evidence type="ECO:0000313" key="2">
    <source>
        <dbReference type="Proteomes" id="UP000339249"/>
    </source>
</evidence>
<proteinExistence type="predicted"/>
<dbReference type="Proteomes" id="UP000339249">
    <property type="component" value="Unassembled WGS sequence"/>
</dbReference>
<protein>
    <submittedName>
        <fullName evidence="1">p-hydroxybenzoic acid efflux pump subunit AaeB</fullName>
    </submittedName>
</protein>
<organism evidence="1 2">
    <name type="scientific">Raoultella terrigena</name>
    <name type="common">Klebsiella terrigena</name>
    <dbReference type="NCBI Taxonomy" id="577"/>
    <lineage>
        <taxon>Bacteria</taxon>
        <taxon>Pseudomonadati</taxon>
        <taxon>Pseudomonadota</taxon>
        <taxon>Gammaproteobacteria</taxon>
        <taxon>Enterobacterales</taxon>
        <taxon>Enterobacteriaceae</taxon>
        <taxon>Klebsiella/Raoultella group</taxon>
        <taxon>Raoultella</taxon>
    </lineage>
</organism>
<accession>A0A4U9D191</accession>